<gene>
    <name evidence="2" type="ORF">SAMN03080599_03092</name>
</gene>
<dbReference type="Pfam" id="PF05016">
    <property type="entry name" value="ParE_toxin"/>
    <property type="match status" value="1"/>
</dbReference>
<protein>
    <submittedName>
        <fullName evidence="2">ParE toxin of type II toxin-antitoxin system, parDE</fullName>
    </submittedName>
</protein>
<dbReference type="InterPro" id="IPR007712">
    <property type="entry name" value="RelE/ParE_toxin"/>
</dbReference>
<evidence type="ECO:0000313" key="3">
    <source>
        <dbReference type="Proteomes" id="UP000199208"/>
    </source>
</evidence>
<dbReference type="STRING" id="1120920.SAMN03080599_03092"/>
<organism evidence="2 3">
    <name type="scientific">Acidaminobacter hydrogenoformans DSM 2784</name>
    <dbReference type="NCBI Taxonomy" id="1120920"/>
    <lineage>
        <taxon>Bacteria</taxon>
        <taxon>Bacillati</taxon>
        <taxon>Bacillota</taxon>
        <taxon>Clostridia</taxon>
        <taxon>Peptostreptococcales</taxon>
        <taxon>Acidaminobacteraceae</taxon>
        <taxon>Acidaminobacter</taxon>
    </lineage>
</organism>
<evidence type="ECO:0000313" key="2">
    <source>
        <dbReference type="EMBL" id="SCZ81847.1"/>
    </source>
</evidence>
<dbReference type="EMBL" id="FMWL01000024">
    <property type="protein sequence ID" value="SCZ81847.1"/>
    <property type="molecule type" value="Genomic_DNA"/>
</dbReference>
<keyword evidence="3" id="KW-1185">Reference proteome</keyword>
<dbReference type="Gene3D" id="3.30.2310.20">
    <property type="entry name" value="RelE-like"/>
    <property type="match status" value="1"/>
</dbReference>
<proteinExistence type="predicted"/>
<keyword evidence="1" id="KW-1277">Toxin-antitoxin system</keyword>
<reference evidence="2 3" key="1">
    <citation type="submission" date="2016-10" db="EMBL/GenBank/DDBJ databases">
        <authorList>
            <person name="de Groot N.N."/>
        </authorList>
    </citation>
    <scope>NUCLEOTIDE SEQUENCE [LARGE SCALE GENOMIC DNA]</scope>
    <source>
        <strain evidence="2 3">DSM 2784</strain>
    </source>
</reference>
<dbReference type="OrthoDB" id="362857at2"/>
<dbReference type="InterPro" id="IPR035093">
    <property type="entry name" value="RelE/ParE_toxin_dom_sf"/>
</dbReference>
<accession>A0A1G5S6V0</accession>
<sequence length="116" mass="14252">MANNYGIRYLPLFYQDFLEVLDYIRYKLNNPEAAEKLIIDVEEAILNRMSNPESFEIFRSTRERKYPYYRIYIKNFVIFYVVIDDDLRDKKPDDSKTKIVEIRRILYNKSDYKDRL</sequence>
<dbReference type="Proteomes" id="UP000199208">
    <property type="component" value="Unassembled WGS sequence"/>
</dbReference>
<dbReference type="AlphaFoldDB" id="A0A1G5S6V0"/>
<dbReference type="RefSeq" id="WP_092593061.1">
    <property type="nucleotide sequence ID" value="NZ_FMWL01000024.1"/>
</dbReference>
<evidence type="ECO:0000256" key="1">
    <source>
        <dbReference type="ARBA" id="ARBA00022649"/>
    </source>
</evidence>
<name>A0A1G5S6V0_9FIRM</name>